<organism evidence="13 14">
    <name type="scientific">Candidatus Fimiplasma intestinipullorum</name>
    <dbReference type="NCBI Taxonomy" id="2840825"/>
    <lineage>
        <taxon>Bacteria</taxon>
        <taxon>Bacillati</taxon>
        <taxon>Bacillota</taxon>
        <taxon>Clostridia</taxon>
        <taxon>Eubacteriales</taxon>
        <taxon>Candidatus Fimiplasma</taxon>
    </lineage>
</organism>
<evidence type="ECO:0000256" key="6">
    <source>
        <dbReference type="ARBA" id="ARBA00022888"/>
    </source>
</evidence>
<dbReference type="EC" id="6.3.5.4" evidence="3"/>
<dbReference type="InterPro" id="IPR014729">
    <property type="entry name" value="Rossmann-like_a/b/a_fold"/>
</dbReference>
<evidence type="ECO:0000256" key="7">
    <source>
        <dbReference type="ARBA" id="ARBA00022962"/>
    </source>
</evidence>
<evidence type="ECO:0000313" key="13">
    <source>
        <dbReference type="EMBL" id="HIU14605.1"/>
    </source>
</evidence>
<dbReference type="InterPro" id="IPR001962">
    <property type="entry name" value="Asn_synthase"/>
</dbReference>
<dbReference type="InterPro" id="IPR017932">
    <property type="entry name" value="GATase_2_dom"/>
</dbReference>
<comment type="catalytic activity">
    <reaction evidence="8">
        <text>L-aspartate + L-glutamine + ATP + H2O = L-asparagine + L-glutamate + AMP + diphosphate + H(+)</text>
        <dbReference type="Rhea" id="RHEA:12228"/>
        <dbReference type="ChEBI" id="CHEBI:15377"/>
        <dbReference type="ChEBI" id="CHEBI:15378"/>
        <dbReference type="ChEBI" id="CHEBI:29985"/>
        <dbReference type="ChEBI" id="CHEBI:29991"/>
        <dbReference type="ChEBI" id="CHEBI:30616"/>
        <dbReference type="ChEBI" id="CHEBI:33019"/>
        <dbReference type="ChEBI" id="CHEBI:58048"/>
        <dbReference type="ChEBI" id="CHEBI:58359"/>
        <dbReference type="ChEBI" id="CHEBI:456215"/>
        <dbReference type="EC" id="6.3.5.4"/>
    </reaction>
</comment>
<feature type="site" description="Important for beta-aspartyl-AMP intermediate formation" evidence="11">
    <location>
        <position position="354"/>
    </location>
</feature>
<dbReference type="InterPro" id="IPR033738">
    <property type="entry name" value="AsnB_N"/>
</dbReference>
<evidence type="ECO:0000256" key="8">
    <source>
        <dbReference type="ARBA" id="ARBA00048741"/>
    </source>
</evidence>
<reference evidence="13" key="1">
    <citation type="submission" date="2020-10" db="EMBL/GenBank/DDBJ databases">
        <authorList>
            <person name="Gilroy R."/>
        </authorList>
    </citation>
    <scope>NUCLEOTIDE SEQUENCE</scope>
    <source>
        <strain evidence="13">CHK195-11698</strain>
    </source>
</reference>
<dbReference type="Pfam" id="PF13537">
    <property type="entry name" value="GATase_7"/>
    <property type="match status" value="1"/>
</dbReference>
<evidence type="ECO:0000259" key="12">
    <source>
        <dbReference type="PROSITE" id="PS51278"/>
    </source>
</evidence>
<evidence type="ECO:0000256" key="5">
    <source>
        <dbReference type="ARBA" id="ARBA00022840"/>
    </source>
</evidence>
<feature type="domain" description="Glutamine amidotransferase type-2" evidence="12">
    <location>
        <begin position="2"/>
        <end position="210"/>
    </location>
</feature>
<dbReference type="InterPro" id="IPR006426">
    <property type="entry name" value="Asn_synth_AEB"/>
</dbReference>
<dbReference type="AlphaFoldDB" id="A0A9D1L1B0"/>
<keyword evidence="6 9" id="KW-0061">Asparagine biosynthesis</keyword>
<evidence type="ECO:0000256" key="10">
    <source>
        <dbReference type="PIRSR" id="PIRSR001589-2"/>
    </source>
</evidence>
<keyword evidence="13" id="KW-0436">Ligase</keyword>
<dbReference type="PANTHER" id="PTHR43284">
    <property type="entry name" value="ASPARAGINE SYNTHETASE (GLUTAMINE-HYDROLYZING)"/>
    <property type="match status" value="1"/>
</dbReference>
<feature type="binding site" evidence="10">
    <location>
        <position position="279"/>
    </location>
    <ligand>
        <name>ATP</name>
        <dbReference type="ChEBI" id="CHEBI:30616"/>
    </ligand>
</feature>
<evidence type="ECO:0000256" key="2">
    <source>
        <dbReference type="ARBA" id="ARBA00005752"/>
    </source>
</evidence>
<evidence type="ECO:0000256" key="9">
    <source>
        <dbReference type="PIRSR" id="PIRSR001589-1"/>
    </source>
</evidence>
<keyword evidence="7 9" id="KW-0315">Glutamine amidotransferase</keyword>
<dbReference type="GO" id="GO:0005829">
    <property type="term" value="C:cytosol"/>
    <property type="evidence" value="ECO:0007669"/>
    <property type="project" value="TreeGrafter"/>
</dbReference>
<reference evidence="13" key="2">
    <citation type="journal article" date="2021" name="PeerJ">
        <title>Extensive microbial diversity within the chicken gut microbiome revealed by metagenomics and culture.</title>
        <authorList>
            <person name="Gilroy R."/>
            <person name="Ravi A."/>
            <person name="Getino M."/>
            <person name="Pursley I."/>
            <person name="Horton D.L."/>
            <person name="Alikhan N.F."/>
            <person name="Baker D."/>
            <person name="Gharbi K."/>
            <person name="Hall N."/>
            <person name="Watson M."/>
            <person name="Adriaenssens E.M."/>
            <person name="Foster-Nyarko E."/>
            <person name="Jarju S."/>
            <person name="Secka A."/>
            <person name="Antonio M."/>
            <person name="Oren A."/>
            <person name="Chaudhuri R.R."/>
            <person name="La Ragione R."/>
            <person name="Hildebrand F."/>
            <person name="Pallen M.J."/>
        </authorList>
    </citation>
    <scope>NUCLEOTIDE SEQUENCE</scope>
    <source>
        <strain evidence="13">CHK195-11698</strain>
    </source>
</reference>
<dbReference type="InterPro" id="IPR029055">
    <property type="entry name" value="Ntn_hydrolases_N"/>
</dbReference>
<dbReference type="PANTHER" id="PTHR43284:SF1">
    <property type="entry name" value="ASPARAGINE SYNTHETASE"/>
    <property type="match status" value="1"/>
</dbReference>
<name>A0A9D1L1B0_9FIRM</name>
<feature type="binding site" evidence="10">
    <location>
        <position position="98"/>
    </location>
    <ligand>
        <name>L-glutamine</name>
        <dbReference type="ChEBI" id="CHEBI:58359"/>
    </ligand>
</feature>
<dbReference type="EMBL" id="DVMJ01000102">
    <property type="protein sequence ID" value="HIU14605.1"/>
    <property type="molecule type" value="Genomic_DNA"/>
</dbReference>
<sequence>MCGHVSVFFKRKTDKVTIDMLKSGLDAIFHRGPDDTGIEAFDDALLGFSRLSIIDLANGHQPFKKLGHTMIFNGEIYNYQTIKKDLVSQGYTFETTSDTEVLLTSYLAYGEKCVEKLRGMFTFLIYDETNHKMFGAADHFGIKPLYYTENEDFVAFSSEYKALLPLLETRTVDETALQSYLSFQFVPMGKTMLKEIKKVPVGHYFCFEDQKLTFTRYYLPTYEQAPVSKEDILAIMENSVQAHMIADVEVGTFLSGGIDSTIIATIASRLKPGIKSFTVGFDVEGYNEIEVAKKTAEALGIENYAHIITQQEYIEALPDIVSKLDDPMADPSAPGIYFLSQEARKHVKVVMSGEGSDEFFGGYNIYKEYLSVKPMWHLPKPLRSLIHAIAQKLPDIKGKSYLLRATSPLSSRYIGNAKIFENEQVAKVMKHYDPDYTYQKVIKPLYDHCEKMGYDYVTTMQFIDMNTWLQGDILIKGDKMSMAHSIELRVPFLDKEVMAVASRLSLNQKINKNNTKVLLREAFDGVIPQHMVEKKKLGFPTPIRVWLKKDLGKVVRQTIEEAQVDAYINKDYILHLLDEHIADHKDYSRKIWTVFMFCLWHQITVEQKEIVFHEG</sequence>
<comment type="caution">
    <text evidence="13">The sequence shown here is derived from an EMBL/GenBank/DDBJ whole genome shotgun (WGS) entry which is preliminary data.</text>
</comment>
<keyword evidence="4 10" id="KW-0547">Nucleotide-binding</keyword>
<dbReference type="InterPro" id="IPR051786">
    <property type="entry name" value="ASN_synthetase/amidase"/>
</dbReference>
<dbReference type="GO" id="GO:0004066">
    <property type="term" value="F:asparagine synthase (glutamine-hydrolyzing) activity"/>
    <property type="evidence" value="ECO:0007669"/>
    <property type="project" value="UniProtKB-EC"/>
</dbReference>
<dbReference type="Pfam" id="PF00733">
    <property type="entry name" value="Asn_synthase"/>
    <property type="match status" value="1"/>
</dbReference>
<comment type="similarity">
    <text evidence="2">Belongs to the asparagine synthetase family.</text>
</comment>
<dbReference type="Gene3D" id="3.40.50.620">
    <property type="entry name" value="HUPs"/>
    <property type="match status" value="1"/>
</dbReference>
<evidence type="ECO:0000256" key="3">
    <source>
        <dbReference type="ARBA" id="ARBA00012737"/>
    </source>
</evidence>
<dbReference type="CDD" id="cd01991">
    <property type="entry name" value="Asn_synthase_B_C"/>
    <property type="match status" value="1"/>
</dbReference>
<dbReference type="Proteomes" id="UP000824175">
    <property type="component" value="Unassembled WGS sequence"/>
</dbReference>
<dbReference type="CDD" id="cd00712">
    <property type="entry name" value="AsnB"/>
    <property type="match status" value="1"/>
</dbReference>
<dbReference type="SUPFAM" id="SSF52402">
    <property type="entry name" value="Adenine nucleotide alpha hydrolases-like"/>
    <property type="match status" value="1"/>
</dbReference>
<dbReference type="NCBIfam" id="TIGR01536">
    <property type="entry name" value="asn_synth_AEB"/>
    <property type="match status" value="1"/>
</dbReference>
<proteinExistence type="inferred from homology"/>
<dbReference type="SUPFAM" id="SSF56235">
    <property type="entry name" value="N-terminal nucleophile aminohydrolases (Ntn hydrolases)"/>
    <property type="match status" value="1"/>
</dbReference>
<feature type="active site" description="For GATase activity" evidence="9">
    <location>
        <position position="2"/>
    </location>
</feature>
<keyword evidence="5 10" id="KW-0067">ATP-binding</keyword>
<dbReference type="GO" id="GO:0006529">
    <property type="term" value="P:asparagine biosynthetic process"/>
    <property type="evidence" value="ECO:0007669"/>
    <property type="project" value="UniProtKB-KW"/>
</dbReference>
<gene>
    <name evidence="13" type="primary">asnB</name>
    <name evidence="13" type="ORF">IAD15_11160</name>
</gene>
<feature type="binding site" evidence="10">
    <location>
        <begin position="352"/>
        <end position="353"/>
    </location>
    <ligand>
        <name>ATP</name>
        <dbReference type="ChEBI" id="CHEBI:30616"/>
    </ligand>
</feature>
<protein>
    <recommendedName>
        <fullName evidence="3">asparagine synthase (glutamine-hydrolyzing)</fullName>
        <ecNumber evidence="3">6.3.5.4</ecNumber>
    </recommendedName>
</protein>
<dbReference type="PIRSF" id="PIRSF001589">
    <property type="entry name" value="Asn_synthetase_glu-h"/>
    <property type="match status" value="1"/>
</dbReference>
<evidence type="ECO:0000256" key="4">
    <source>
        <dbReference type="ARBA" id="ARBA00022741"/>
    </source>
</evidence>
<evidence type="ECO:0000256" key="1">
    <source>
        <dbReference type="ARBA" id="ARBA00005187"/>
    </source>
</evidence>
<evidence type="ECO:0000313" key="14">
    <source>
        <dbReference type="Proteomes" id="UP000824175"/>
    </source>
</evidence>
<dbReference type="PROSITE" id="PS51278">
    <property type="entry name" value="GATASE_TYPE_2"/>
    <property type="match status" value="1"/>
</dbReference>
<comment type="pathway">
    <text evidence="1">Amino-acid biosynthesis; L-asparagine biosynthesis; L-asparagine from L-aspartate (L-Gln route): step 1/1.</text>
</comment>
<dbReference type="GO" id="GO:0005524">
    <property type="term" value="F:ATP binding"/>
    <property type="evidence" value="ECO:0007669"/>
    <property type="project" value="UniProtKB-KW"/>
</dbReference>
<keyword evidence="9" id="KW-0028">Amino-acid biosynthesis</keyword>
<dbReference type="Gene3D" id="3.60.20.10">
    <property type="entry name" value="Glutamine Phosphoribosylpyrophosphate, subunit 1, domain 1"/>
    <property type="match status" value="1"/>
</dbReference>
<accession>A0A9D1L1B0</accession>
<evidence type="ECO:0000256" key="11">
    <source>
        <dbReference type="PIRSR" id="PIRSR001589-3"/>
    </source>
</evidence>